<sequence length="257" mass="29563">MLENFNFPISAFNHDRTIRVYTPFNYGEENKRYPVLYMHDGQNVFQDEEAIKGISLELKNYLDERKFEIIVVGIDTNIVGDERKNEYCPWVDGEYSMKLSGQVSTTGGKGAAYVDFIVHELKPYIDRTYRTLEDSTSIAGISLGGLISTYSAARYPQVFTKVASISSAFWRNQEEIEKLLNHADLSSIEKFYMDAGTKEVPGDERISNGFLESNQRVYEILKEKIPDIRFEILEDGEHSYSFFRKRVAAVISYLYGQ</sequence>
<dbReference type="InterPro" id="IPR000801">
    <property type="entry name" value="Esterase-like"/>
</dbReference>
<keyword evidence="2" id="KW-1185">Reference proteome</keyword>
<proteinExistence type="predicted"/>
<accession>A0A9X3LHF7</accession>
<name>A0A9X3LHF7_9BACL</name>
<dbReference type="PANTHER" id="PTHR48098:SF6">
    <property type="entry name" value="FERRI-BACILLIBACTIN ESTERASE BESA"/>
    <property type="match status" value="1"/>
</dbReference>
<protein>
    <submittedName>
        <fullName evidence="1">Alpha/beta hydrolase-fold protein</fullName>
    </submittedName>
</protein>
<evidence type="ECO:0000313" key="1">
    <source>
        <dbReference type="EMBL" id="MCZ8537762.1"/>
    </source>
</evidence>
<dbReference type="RefSeq" id="WP_269926831.1">
    <property type="nucleotide sequence ID" value="NZ_JAMKBJ010000009.1"/>
</dbReference>
<keyword evidence="1" id="KW-0378">Hydrolase</keyword>
<organism evidence="1 2">
    <name type="scientific">Paenisporosarcina quisquiliarum</name>
    <dbReference type="NCBI Taxonomy" id="365346"/>
    <lineage>
        <taxon>Bacteria</taxon>
        <taxon>Bacillati</taxon>
        <taxon>Bacillota</taxon>
        <taxon>Bacilli</taxon>
        <taxon>Bacillales</taxon>
        <taxon>Caryophanaceae</taxon>
        <taxon>Paenisporosarcina</taxon>
    </lineage>
</organism>
<dbReference type="Pfam" id="PF00756">
    <property type="entry name" value="Esterase"/>
    <property type="match status" value="1"/>
</dbReference>
<dbReference type="SUPFAM" id="SSF53474">
    <property type="entry name" value="alpha/beta-Hydrolases"/>
    <property type="match status" value="1"/>
</dbReference>
<dbReference type="EMBL" id="JAMKBJ010000009">
    <property type="protein sequence ID" value="MCZ8537762.1"/>
    <property type="molecule type" value="Genomic_DNA"/>
</dbReference>
<gene>
    <name evidence="1" type="ORF">M9R32_11260</name>
</gene>
<dbReference type="Proteomes" id="UP001152173">
    <property type="component" value="Unassembled WGS sequence"/>
</dbReference>
<dbReference type="GO" id="GO:0016787">
    <property type="term" value="F:hydrolase activity"/>
    <property type="evidence" value="ECO:0007669"/>
    <property type="project" value="UniProtKB-KW"/>
</dbReference>
<dbReference type="PANTHER" id="PTHR48098">
    <property type="entry name" value="ENTEROCHELIN ESTERASE-RELATED"/>
    <property type="match status" value="1"/>
</dbReference>
<dbReference type="InterPro" id="IPR050583">
    <property type="entry name" value="Mycobacterial_A85_antigen"/>
</dbReference>
<dbReference type="Gene3D" id="3.40.50.1820">
    <property type="entry name" value="alpha/beta hydrolase"/>
    <property type="match status" value="1"/>
</dbReference>
<dbReference type="AlphaFoldDB" id="A0A9X3LHF7"/>
<evidence type="ECO:0000313" key="2">
    <source>
        <dbReference type="Proteomes" id="UP001152173"/>
    </source>
</evidence>
<reference evidence="1" key="1">
    <citation type="submission" date="2022-05" db="EMBL/GenBank/DDBJ databases">
        <authorList>
            <person name="Colautti A."/>
            <person name="Iacumin L."/>
        </authorList>
    </citation>
    <scope>NUCLEOTIDE SEQUENCE</scope>
    <source>
        <strain evidence="1">SK 55</strain>
    </source>
</reference>
<comment type="caution">
    <text evidence="1">The sequence shown here is derived from an EMBL/GenBank/DDBJ whole genome shotgun (WGS) entry which is preliminary data.</text>
</comment>
<dbReference type="InterPro" id="IPR029058">
    <property type="entry name" value="AB_hydrolase_fold"/>
</dbReference>